<keyword evidence="2" id="KW-1185">Reference proteome</keyword>
<proteinExistence type="predicted"/>
<comment type="caution">
    <text evidence="1">The sequence shown here is derived from an EMBL/GenBank/DDBJ whole genome shotgun (WGS) entry which is preliminary data.</text>
</comment>
<protein>
    <submittedName>
        <fullName evidence="1">Uncharacterized protein</fullName>
    </submittedName>
</protein>
<evidence type="ECO:0000313" key="2">
    <source>
        <dbReference type="Proteomes" id="UP001148838"/>
    </source>
</evidence>
<organism evidence="1 2">
    <name type="scientific">Periplaneta americana</name>
    <name type="common">American cockroach</name>
    <name type="synonym">Blatta americana</name>
    <dbReference type="NCBI Taxonomy" id="6978"/>
    <lineage>
        <taxon>Eukaryota</taxon>
        <taxon>Metazoa</taxon>
        <taxon>Ecdysozoa</taxon>
        <taxon>Arthropoda</taxon>
        <taxon>Hexapoda</taxon>
        <taxon>Insecta</taxon>
        <taxon>Pterygota</taxon>
        <taxon>Neoptera</taxon>
        <taxon>Polyneoptera</taxon>
        <taxon>Dictyoptera</taxon>
        <taxon>Blattodea</taxon>
        <taxon>Blattoidea</taxon>
        <taxon>Blattidae</taxon>
        <taxon>Blattinae</taxon>
        <taxon>Periplaneta</taxon>
    </lineage>
</organism>
<gene>
    <name evidence="1" type="ORF">ANN_17763</name>
</gene>
<reference evidence="1 2" key="1">
    <citation type="journal article" date="2022" name="Allergy">
        <title>Genome assembly and annotation of Periplaneta americana reveal a comprehensive cockroach allergen profile.</title>
        <authorList>
            <person name="Wang L."/>
            <person name="Xiong Q."/>
            <person name="Saelim N."/>
            <person name="Wang L."/>
            <person name="Nong W."/>
            <person name="Wan A.T."/>
            <person name="Shi M."/>
            <person name="Liu X."/>
            <person name="Cao Q."/>
            <person name="Hui J.H.L."/>
            <person name="Sookrung N."/>
            <person name="Leung T.F."/>
            <person name="Tungtrongchitr A."/>
            <person name="Tsui S.K.W."/>
        </authorList>
    </citation>
    <scope>NUCLEOTIDE SEQUENCE [LARGE SCALE GENOMIC DNA]</scope>
    <source>
        <strain evidence="1">PWHHKU_190912</strain>
    </source>
</reference>
<accession>A0ABQ8SUF8</accession>
<dbReference type="Proteomes" id="UP001148838">
    <property type="component" value="Unassembled WGS sequence"/>
</dbReference>
<sequence>MSKEKWTIIQPEWRYRVVSMMIPPAIIAGFRNWISLPIVAPQVHHDVGWAPVPYIGRSFFPHEDSNQRTFRNMNSSKHTGEIRSALTTQETSSSFGEEVSESTELILESPDCHTTAIEALNLFQEIRGINIRERTVQRQLQEAIFSPEDMQQIQNSTG</sequence>
<name>A0ABQ8SUF8_PERAM</name>
<dbReference type="EMBL" id="JAJSOF020000021">
    <property type="protein sequence ID" value="KAJ4437618.1"/>
    <property type="molecule type" value="Genomic_DNA"/>
</dbReference>
<evidence type="ECO:0000313" key="1">
    <source>
        <dbReference type="EMBL" id="KAJ4437618.1"/>
    </source>
</evidence>